<sequence length="349" mass="35950">MPCITMPAVRYAPHWVSTDELAAAYREHHPRHPRLATWIRMVRSAGVEQRPWLRPPASTGAADGVGPRSRAAYAAARDLAVTAAADALASAGLGADDIDAVVTSHTSSYTVPGLEVDLIRRLGLRPDVSRIGLATAACAGGAHAIAQAARIARDRSDAAVLVVVSEALSTLFHPSGELSLQQVLYSGLFGDSAGAAVVTGEATPTDGRRVPVGEAWEYLLPDSEDAYWGVIDQPGIRFDSGARSRSAPAQVGPALTDWLGRGPAPRWAVVHPGGPGIITTTLEAIGVGPEQGHHARASLAEAGNLGGVAVLDVLARTLAAPVPPAGPGLLVAHGPGFTTTALRLGGVRV</sequence>
<organism evidence="3 4">
    <name type="scientific">Streptomyces bohaiensis</name>
    <dbReference type="NCBI Taxonomy" id="1431344"/>
    <lineage>
        <taxon>Bacteria</taxon>
        <taxon>Bacillati</taxon>
        <taxon>Actinomycetota</taxon>
        <taxon>Actinomycetes</taxon>
        <taxon>Kitasatosporales</taxon>
        <taxon>Streptomycetaceae</taxon>
        <taxon>Streptomyces</taxon>
    </lineage>
</organism>
<dbReference type="InterPro" id="IPR011141">
    <property type="entry name" value="Polyketide_synthase_type-III"/>
</dbReference>
<evidence type="ECO:0000313" key="3">
    <source>
        <dbReference type="EMBL" id="NJQ16691.1"/>
    </source>
</evidence>
<evidence type="ECO:0000313" key="4">
    <source>
        <dbReference type="Proteomes" id="UP000727056"/>
    </source>
</evidence>
<gene>
    <name evidence="3" type="ORF">HCN52_17575</name>
</gene>
<dbReference type="SUPFAM" id="SSF53901">
    <property type="entry name" value="Thiolase-like"/>
    <property type="match status" value="2"/>
</dbReference>
<evidence type="ECO:0000256" key="1">
    <source>
        <dbReference type="ARBA" id="ARBA00022679"/>
    </source>
</evidence>
<dbReference type="PIRSF" id="PIRSF000451">
    <property type="entry name" value="PKS_III"/>
    <property type="match status" value="1"/>
</dbReference>
<keyword evidence="1" id="KW-0808">Transferase</keyword>
<dbReference type="PANTHER" id="PTHR11877:SF46">
    <property type="entry name" value="TYPE III POLYKETIDE SYNTHASE A"/>
    <property type="match status" value="1"/>
</dbReference>
<protein>
    <submittedName>
        <fullName evidence="3">PhlD</fullName>
    </submittedName>
</protein>
<dbReference type="InterPro" id="IPR016039">
    <property type="entry name" value="Thiolase-like"/>
</dbReference>
<dbReference type="Proteomes" id="UP000727056">
    <property type="component" value="Unassembled WGS sequence"/>
</dbReference>
<accession>A0ABX1CEE1</accession>
<feature type="domain" description="Chalcone/stilbene synthase N-terminal" evidence="2">
    <location>
        <begin position="61"/>
        <end position="199"/>
    </location>
</feature>
<reference evidence="3 4" key="1">
    <citation type="submission" date="2020-03" db="EMBL/GenBank/DDBJ databases">
        <title>Draft genome of Streptomyces sp. ventii, isolated from the Axial Seamount in the Pacific Ocean, and resequencing of the two type strains Streptomyces lonarensis strain NCL 716 and Streptomyces bohaiensis strain 11A07.</title>
        <authorList>
            <person name="Loughran R.M."/>
            <person name="Pfannmuller K.M."/>
            <person name="Wasson B.J."/>
            <person name="Deadmond M.C."/>
            <person name="Paddock B.E."/>
            <person name="Koyack M.J."/>
            <person name="Gallegos D.A."/>
            <person name="Mitchell E.A."/>
            <person name="Ushijima B."/>
            <person name="Saw J.H."/>
            <person name="Mcphail K.L."/>
            <person name="Videau P."/>
        </authorList>
    </citation>
    <scope>NUCLEOTIDE SEQUENCE [LARGE SCALE GENOMIC DNA]</scope>
    <source>
        <strain evidence="3 4">11A07</strain>
    </source>
</reference>
<dbReference type="Pfam" id="PF00195">
    <property type="entry name" value="Chal_sti_synt_N"/>
    <property type="match status" value="1"/>
</dbReference>
<dbReference type="RefSeq" id="WP_168089407.1">
    <property type="nucleotide sequence ID" value="NZ_BHZH01000325.1"/>
</dbReference>
<name>A0ABX1CEE1_9ACTN</name>
<dbReference type="Gene3D" id="3.40.47.10">
    <property type="match status" value="2"/>
</dbReference>
<keyword evidence="4" id="KW-1185">Reference proteome</keyword>
<dbReference type="PANTHER" id="PTHR11877">
    <property type="entry name" value="HYDROXYMETHYLGLUTARYL-COA SYNTHASE"/>
    <property type="match status" value="1"/>
</dbReference>
<evidence type="ECO:0000259" key="2">
    <source>
        <dbReference type="Pfam" id="PF00195"/>
    </source>
</evidence>
<dbReference type="InterPro" id="IPR001099">
    <property type="entry name" value="Chalcone/stilbene_synt_N"/>
</dbReference>
<comment type="caution">
    <text evidence="3">The sequence shown here is derived from an EMBL/GenBank/DDBJ whole genome shotgun (WGS) entry which is preliminary data.</text>
</comment>
<dbReference type="EMBL" id="JAAVJC010000182">
    <property type="protein sequence ID" value="NJQ16691.1"/>
    <property type="molecule type" value="Genomic_DNA"/>
</dbReference>
<proteinExistence type="predicted"/>